<keyword evidence="2" id="KW-1185">Reference proteome</keyword>
<reference evidence="1" key="1">
    <citation type="submission" date="2025-08" db="UniProtKB">
        <authorList>
            <consortium name="Ensembl"/>
        </authorList>
    </citation>
    <scope>IDENTIFICATION</scope>
</reference>
<reference evidence="1" key="2">
    <citation type="submission" date="2025-09" db="UniProtKB">
        <authorList>
            <consortium name="Ensembl"/>
        </authorList>
    </citation>
    <scope>IDENTIFICATION</scope>
</reference>
<proteinExistence type="predicted"/>
<protein>
    <submittedName>
        <fullName evidence="1">Uncharacterized protein</fullName>
    </submittedName>
</protein>
<dbReference type="GeneTree" id="ENSGT00960000186709"/>
<dbReference type="Ensembl" id="ENSOKIT00005027034.1">
    <property type="protein sequence ID" value="ENSOKIP00005025546.1"/>
    <property type="gene ID" value="ENSOKIG00005011058.1"/>
</dbReference>
<name>A0A8C7FBC3_ONCKI</name>
<evidence type="ECO:0000313" key="1">
    <source>
        <dbReference type="Ensembl" id="ENSOKIP00005025546.1"/>
    </source>
</evidence>
<organism evidence="1 2">
    <name type="scientific">Oncorhynchus kisutch</name>
    <name type="common">Coho salmon</name>
    <name type="synonym">Salmo kisutch</name>
    <dbReference type="NCBI Taxonomy" id="8019"/>
    <lineage>
        <taxon>Eukaryota</taxon>
        <taxon>Metazoa</taxon>
        <taxon>Chordata</taxon>
        <taxon>Craniata</taxon>
        <taxon>Vertebrata</taxon>
        <taxon>Euteleostomi</taxon>
        <taxon>Actinopterygii</taxon>
        <taxon>Neopterygii</taxon>
        <taxon>Teleostei</taxon>
        <taxon>Protacanthopterygii</taxon>
        <taxon>Salmoniformes</taxon>
        <taxon>Salmonidae</taxon>
        <taxon>Salmoninae</taxon>
        <taxon>Oncorhynchus</taxon>
    </lineage>
</organism>
<dbReference type="AlphaFoldDB" id="A0A8C7FBC3"/>
<accession>A0A8C7FBC3</accession>
<evidence type="ECO:0000313" key="2">
    <source>
        <dbReference type="Proteomes" id="UP000694557"/>
    </source>
</evidence>
<dbReference type="Proteomes" id="UP000694557">
    <property type="component" value="Unassembled WGS sequence"/>
</dbReference>
<sequence length="108" mass="11329">VVPGSIIDLVLGGFDLDGSSIQQLYSKEVYFVVLLPCCVPPVLGYLAVGPEVEGDRTHSLGVPLGEAEVGVGALEVDRVQGGHVLTLKHHVTLELHLGVYDAGQTGEL</sequence>